<evidence type="ECO:0000313" key="1">
    <source>
        <dbReference type="EMBL" id="CRK24005.1"/>
    </source>
</evidence>
<gene>
    <name evidence="1" type="ORF">BN1723_013167</name>
</gene>
<dbReference type="EMBL" id="CVQI01015558">
    <property type="protein sequence ID" value="CRK24005.1"/>
    <property type="molecule type" value="Genomic_DNA"/>
</dbReference>
<accession>A0A0G4LQL7</accession>
<protein>
    <submittedName>
        <fullName evidence="1">Uncharacterized protein</fullName>
    </submittedName>
</protein>
<organism evidence="1 2">
    <name type="scientific">Verticillium longisporum</name>
    <name type="common">Verticillium dahliae var. longisporum</name>
    <dbReference type="NCBI Taxonomy" id="100787"/>
    <lineage>
        <taxon>Eukaryota</taxon>
        <taxon>Fungi</taxon>
        <taxon>Dikarya</taxon>
        <taxon>Ascomycota</taxon>
        <taxon>Pezizomycotina</taxon>
        <taxon>Sordariomycetes</taxon>
        <taxon>Hypocreomycetidae</taxon>
        <taxon>Glomerellales</taxon>
        <taxon>Plectosphaerellaceae</taxon>
        <taxon>Verticillium</taxon>
    </lineage>
</organism>
<reference evidence="2" key="1">
    <citation type="submission" date="2015-05" db="EMBL/GenBank/DDBJ databases">
        <authorList>
            <person name="Fogelqvist Johan"/>
        </authorList>
    </citation>
    <scope>NUCLEOTIDE SEQUENCE [LARGE SCALE GENOMIC DNA]</scope>
</reference>
<dbReference type="AlphaFoldDB" id="A0A0G4LQL7"/>
<dbReference type="Proteomes" id="UP000045706">
    <property type="component" value="Unassembled WGS sequence"/>
</dbReference>
<proteinExistence type="predicted"/>
<sequence length="333" mass="37397">MVRLPPAEKLSLVLRKNIRDEWDSKKPDYEKQLSELLGETWTIDINPNAIWPYHNDGYAKESVGSCIKDYVEGVIWQIKYQAEKYPHLAEELNTIASAHVLGMDVEDAEPKTFSYGSVGVQDGKLMMLFRPDALGSNISYAAQEDQLFPALNAVPSDAPLSFLARHSIKTEYDAKIDAVQKSIATQIAKPDIKLIPNFEASFATLKTAADAKGSEVRDDWEKQLGYLIEQYFEGLDWQLKNIKIEEDDLIQEGFNEAVENGELVFRLVDTLKYGSYGEVVIEDGSLYLQASHSTREHHLTYSGPELTCVYTQALPSTFGSNVSYAAEKLVDQL</sequence>
<name>A0A0G4LQL7_VERLO</name>
<evidence type="ECO:0000313" key="2">
    <source>
        <dbReference type="Proteomes" id="UP000045706"/>
    </source>
</evidence>